<dbReference type="Proteomes" id="UP000677918">
    <property type="component" value="Unassembled WGS sequence"/>
</dbReference>
<evidence type="ECO:0000313" key="5">
    <source>
        <dbReference type="EMBL" id="GIQ67759.1"/>
    </source>
</evidence>
<keyword evidence="1" id="KW-0227">DNA damage</keyword>
<dbReference type="InterPro" id="IPR005122">
    <property type="entry name" value="Uracil-DNA_glycosylase-like"/>
</dbReference>
<evidence type="ECO:0000313" key="6">
    <source>
        <dbReference type="Proteomes" id="UP000677918"/>
    </source>
</evidence>
<dbReference type="PANTHER" id="PTHR12159:SF9">
    <property type="entry name" value="G_T MISMATCH-SPECIFIC THYMINE DNA GLYCOSYLASE"/>
    <property type="match status" value="1"/>
</dbReference>
<accession>A0A8J4M0R5</accession>
<dbReference type="Gene3D" id="3.40.470.10">
    <property type="entry name" value="Uracil-DNA glycosylase-like domain"/>
    <property type="match status" value="1"/>
</dbReference>
<dbReference type="PANTHER" id="PTHR12159">
    <property type="entry name" value="G/T AND G/U MISMATCH-SPECIFIC DNA GLYCOSYLASE"/>
    <property type="match status" value="1"/>
</dbReference>
<evidence type="ECO:0000256" key="1">
    <source>
        <dbReference type="ARBA" id="ARBA00022763"/>
    </source>
</evidence>
<dbReference type="InterPro" id="IPR015637">
    <property type="entry name" value="MUG/TDG"/>
</dbReference>
<keyword evidence="2" id="KW-0378">Hydrolase</keyword>
<reference evidence="5" key="1">
    <citation type="submission" date="2021-04" db="EMBL/GenBank/DDBJ databases">
        <title>Draft genome sequence of Xylanibacillus composti strain K13.</title>
        <authorList>
            <person name="Uke A."/>
            <person name="Chhe C."/>
            <person name="Baramee S."/>
            <person name="Kosugi A."/>
        </authorList>
    </citation>
    <scope>NUCLEOTIDE SEQUENCE</scope>
    <source>
        <strain evidence="5">K13</strain>
    </source>
</reference>
<dbReference type="GO" id="GO:0008263">
    <property type="term" value="F:pyrimidine-specific mismatch base pair DNA N-glycosylase activity"/>
    <property type="evidence" value="ECO:0007669"/>
    <property type="project" value="TreeGrafter"/>
</dbReference>
<dbReference type="CDD" id="cd10028">
    <property type="entry name" value="UDG-F2_TDG_MUG"/>
    <property type="match status" value="1"/>
</dbReference>
<dbReference type="EMBL" id="BOVK01000006">
    <property type="protein sequence ID" value="GIQ67759.1"/>
    <property type="molecule type" value="Genomic_DNA"/>
</dbReference>
<sequence length="175" mass="19806">MHTAEIPDHLAEDMKLLFIGFNPSLRSGETGHHYANPHNRFWRLLHAAGLTERVHRPEEDGSLSGWYGYGFTNIVSRPTRTAAEITKEEYGEGRELLKQKLIMYKPRFACYVGKGVYEQFSGRKDVSWGLQPAGVVAQVQDYVVPSSSGLVRMSFEAVAAWYNELRQLLQTSDDA</sequence>
<evidence type="ECO:0000259" key="4">
    <source>
        <dbReference type="Pfam" id="PF03167"/>
    </source>
</evidence>
<dbReference type="Pfam" id="PF03167">
    <property type="entry name" value="UDG"/>
    <property type="match status" value="1"/>
</dbReference>
<proteinExistence type="predicted"/>
<keyword evidence="3" id="KW-0234">DNA repair</keyword>
<evidence type="ECO:0000256" key="3">
    <source>
        <dbReference type="ARBA" id="ARBA00023204"/>
    </source>
</evidence>
<dbReference type="SUPFAM" id="SSF52141">
    <property type="entry name" value="Uracil-DNA glycosylase-like"/>
    <property type="match status" value="1"/>
</dbReference>
<dbReference type="GO" id="GO:0004844">
    <property type="term" value="F:uracil DNA N-glycosylase activity"/>
    <property type="evidence" value="ECO:0007669"/>
    <property type="project" value="TreeGrafter"/>
</dbReference>
<evidence type="ECO:0000256" key="2">
    <source>
        <dbReference type="ARBA" id="ARBA00022801"/>
    </source>
</evidence>
<keyword evidence="6" id="KW-1185">Reference proteome</keyword>
<comment type="caution">
    <text evidence="5">The sequence shown here is derived from an EMBL/GenBank/DDBJ whole genome shotgun (WGS) entry which is preliminary data.</text>
</comment>
<protein>
    <recommendedName>
        <fullName evidence="4">Uracil-DNA glycosylase-like domain-containing protein</fullName>
    </recommendedName>
</protein>
<dbReference type="RefSeq" id="WP_213410387.1">
    <property type="nucleotide sequence ID" value="NZ_BOVK01000006.1"/>
</dbReference>
<gene>
    <name evidence="5" type="ORF">XYCOK13_05830</name>
</gene>
<dbReference type="GO" id="GO:0006285">
    <property type="term" value="P:base-excision repair, AP site formation"/>
    <property type="evidence" value="ECO:0007669"/>
    <property type="project" value="InterPro"/>
</dbReference>
<name>A0A8J4M0R5_9BACL</name>
<dbReference type="InterPro" id="IPR036895">
    <property type="entry name" value="Uracil-DNA_glycosylase-like_sf"/>
</dbReference>
<organism evidence="5 6">
    <name type="scientific">Xylanibacillus composti</name>
    <dbReference type="NCBI Taxonomy" id="1572762"/>
    <lineage>
        <taxon>Bacteria</taxon>
        <taxon>Bacillati</taxon>
        <taxon>Bacillota</taxon>
        <taxon>Bacilli</taxon>
        <taxon>Bacillales</taxon>
        <taxon>Paenibacillaceae</taxon>
        <taxon>Xylanibacillus</taxon>
    </lineage>
</organism>
<feature type="domain" description="Uracil-DNA glycosylase-like" evidence="4">
    <location>
        <begin position="8"/>
        <end position="165"/>
    </location>
</feature>
<dbReference type="AlphaFoldDB" id="A0A8J4M0R5"/>